<reference evidence="2 3" key="1">
    <citation type="submission" date="2018-02" db="EMBL/GenBank/DDBJ databases">
        <title>The complete genome of two Bacillus pumilus strains from Cuatro Cienegas, Coahuila, Mexico.</title>
        <authorList>
            <person name="Zarza E."/>
            <person name="Alcaraz L.D."/>
            <person name="Aguilar-Salinas B."/>
            <person name="Islas A."/>
            <person name="Olmedo-Alvarez G."/>
        </authorList>
    </citation>
    <scope>NUCLEOTIDE SEQUENCE [LARGE SCALE GENOMIC DNA]</scope>
    <source>
        <strain evidence="2 3">145</strain>
    </source>
</reference>
<organism evidence="2 3">
    <name type="scientific">Bacillus pumilus</name>
    <name type="common">Bacillus mesentericus</name>
    <dbReference type="NCBI Taxonomy" id="1408"/>
    <lineage>
        <taxon>Bacteria</taxon>
        <taxon>Bacillati</taxon>
        <taxon>Bacillota</taxon>
        <taxon>Bacilli</taxon>
        <taxon>Bacillales</taxon>
        <taxon>Bacillaceae</taxon>
        <taxon>Bacillus</taxon>
    </lineage>
</organism>
<name>A0AAD0MLU6_BACPU</name>
<sequence length="69" mass="7811">MSNEMTKEQLQTELKATQLKVISLSELLNEANNKFAEVRATYTMLSEEHNKLKEALLNQQGNDTNANAE</sequence>
<protein>
    <submittedName>
        <fullName evidence="2">Uncharacterized protein</fullName>
    </submittedName>
</protein>
<accession>A0AAD0MLU6</accession>
<dbReference type="RefSeq" id="WP_117729844.1">
    <property type="nucleotide sequence ID" value="NZ_CP027116.1"/>
</dbReference>
<evidence type="ECO:0000313" key="3">
    <source>
        <dbReference type="Proteomes" id="UP000264960"/>
    </source>
</evidence>
<evidence type="ECO:0000313" key="2">
    <source>
        <dbReference type="EMBL" id="AVM23281.1"/>
    </source>
</evidence>
<evidence type="ECO:0000256" key="1">
    <source>
        <dbReference type="SAM" id="Coils"/>
    </source>
</evidence>
<gene>
    <name evidence="2" type="ORF">C5695_05340</name>
</gene>
<proteinExistence type="predicted"/>
<dbReference type="EMBL" id="CP027116">
    <property type="protein sequence ID" value="AVM23281.1"/>
    <property type="molecule type" value="Genomic_DNA"/>
</dbReference>
<dbReference type="AlphaFoldDB" id="A0AAD0MLU6"/>
<feature type="coiled-coil region" evidence="1">
    <location>
        <begin position="7"/>
        <end position="48"/>
    </location>
</feature>
<keyword evidence="1" id="KW-0175">Coiled coil</keyword>
<dbReference type="Proteomes" id="UP000264960">
    <property type="component" value="Chromosome"/>
</dbReference>